<sequence length="529" mass="56763">MAHDAYILAGLLVVLTVLVGRLVSGRLRVPDAIVLVALGFAISFLPGMRQIHISPEVVLLVFLPPLIYNAAFFSAPREMRTEARPIIALAVGMTLVSAFAIAGVTWLMLPETAWPAAIALGAAVAPTDAVASSAVLKRVGAPRRVLTVLEGESLINDGVALTLFSLAVTAMVTPLTPAAGVLELVKVVAGGLAYGAVIAVLVTWSRRRLRDGNTQLVITLVTPFIAYIPAELMGFSGVLSAVVAGFYLGTRGEGILPPRVRVTGTIVWQGLVMLLESVLFVLLGLQLHEVLSGVRGLAPAQLVLSAIAVIAVSVLVRLVWQVWVAPVTRYLPGRLRMDPGPVRERIIIGWSGMRGAISLAIALSLPLTIGSAEFTDRNVLIFLAAAVVLATLVGQGTTLPLLLRRLGVPQEHGLRSEIAAAEVAMGRAALTRIDELLSDAMVDEQAAETYRQMHKLRVKQSRALLEAGPEQRPEAKRRVRGAAFLRHEISRAEREALNRLYRGGDIGHEAFQTLQRELDVREPHRPHSA</sequence>
<evidence type="ECO:0000256" key="9">
    <source>
        <dbReference type="ARBA" id="ARBA00023201"/>
    </source>
</evidence>
<keyword evidence="2 10" id="KW-0813">Transport</keyword>
<feature type="transmembrane region" description="Helical" evidence="10">
    <location>
        <begin position="184"/>
        <end position="204"/>
    </location>
</feature>
<evidence type="ECO:0000259" key="11">
    <source>
        <dbReference type="Pfam" id="PF00999"/>
    </source>
</evidence>
<keyword evidence="10" id="KW-0050">Antiport</keyword>
<evidence type="ECO:0000256" key="8">
    <source>
        <dbReference type="ARBA" id="ARBA00023136"/>
    </source>
</evidence>
<keyword evidence="3 10" id="KW-1003">Cell membrane</keyword>
<dbReference type="Pfam" id="PF00999">
    <property type="entry name" value="Na_H_Exchanger"/>
    <property type="match status" value="1"/>
</dbReference>
<dbReference type="InterPro" id="IPR006153">
    <property type="entry name" value="Cation/H_exchanger_TM"/>
</dbReference>
<feature type="transmembrane region" description="Helical" evidence="10">
    <location>
        <begin position="379"/>
        <end position="403"/>
    </location>
</feature>
<dbReference type="PANTHER" id="PTHR10110">
    <property type="entry name" value="SODIUM/HYDROGEN EXCHANGER"/>
    <property type="match status" value="1"/>
</dbReference>
<evidence type="ECO:0000313" key="13">
    <source>
        <dbReference type="Proteomes" id="UP001595847"/>
    </source>
</evidence>
<keyword evidence="7 10" id="KW-0406">Ion transport</keyword>
<feature type="domain" description="Cation/H+ exchanger transmembrane" evidence="11">
    <location>
        <begin position="14"/>
        <end position="404"/>
    </location>
</feature>
<feature type="transmembrane region" description="Helical" evidence="10">
    <location>
        <begin position="297"/>
        <end position="320"/>
    </location>
</feature>
<comment type="function">
    <text evidence="10">Na(+)/H(+) antiporter that extrudes sodium in exchange for external protons.</text>
</comment>
<accession>A0ABV8FFI1</accession>
<evidence type="ECO:0000256" key="1">
    <source>
        <dbReference type="ARBA" id="ARBA00004651"/>
    </source>
</evidence>
<gene>
    <name evidence="12" type="ORF">ACFOVU_03090</name>
</gene>
<comment type="similarity">
    <text evidence="10">Belongs to the monovalent cation:proton antiporter 1 (CPA1) transporter (TC 2.A.36) family.</text>
</comment>
<keyword evidence="4 10" id="KW-0812">Transmembrane</keyword>
<keyword evidence="13" id="KW-1185">Reference proteome</keyword>
<dbReference type="NCBIfam" id="TIGR00831">
    <property type="entry name" value="a_cpa1"/>
    <property type="match status" value="1"/>
</dbReference>
<proteinExistence type="inferred from homology"/>
<evidence type="ECO:0000256" key="3">
    <source>
        <dbReference type="ARBA" id="ARBA00022475"/>
    </source>
</evidence>
<feature type="transmembrane region" description="Helical" evidence="10">
    <location>
        <begin position="6"/>
        <end position="23"/>
    </location>
</feature>
<evidence type="ECO:0000313" key="12">
    <source>
        <dbReference type="EMBL" id="MFC3994882.1"/>
    </source>
</evidence>
<reference evidence="13" key="1">
    <citation type="journal article" date="2019" name="Int. J. Syst. Evol. Microbiol.">
        <title>The Global Catalogue of Microorganisms (GCM) 10K type strain sequencing project: providing services to taxonomists for standard genome sequencing and annotation.</title>
        <authorList>
            <consortium name="The Broad Institute Genomics Platform"/>
            <consortium name="The Broad Institute Genome Sequencing Center for Infectious Disease"/>
            <person name="Wu L."/>
            <person name="Ma J."/>
        </authorList>
    </citation>
    <scope>NUCLEOTIDE SEQUENCE [LARGE SCALE GENOMIC DNA]</scope>
    <source>
        <strain evidence="13">TBRC 1826</strain>
    </source>
</reference>
<feature type="transmembrane region" description="Helical" evidence="10">
    <location>
        <begin position="266"/>
        <end position="285"/>
    </location>
</feature>
<dbReference type="InterPro" id="IPR004705">
    <property type="entry name" value="Cation/H_exchanger_CPA1_bac"/>
</dbReference>
<comment type="subcellular location">
    <subcellularLocation>
        <location evidence="1 10">Cell membrane</location>
        <topology evidence="1 10">Multi-pass membrane protein</topology>
    </subcellularLocation>
</comment>
<evidence type="ECO:0000256" key="7">
    <source>
        <dbReference type="ARBA" id="ARBA00023065"/>
    </source>
</evidence>
<dbReference type="EMBL" id="JBHSBH010000003">
    <property type="protein sequence ID" value="MFC3994882.1"/>
    <property type="molecule type" value="Genomic_DNA"/>
</dbReference>
<feature type="transmembrane region" description="Helical" evidence="10">
    <location>
        <begin position="216"/>
        <end position="246"/>
    </location>
</feature>
<evidence type="ECO:0000256" key="10">
    <source>
        <dbReference type="RuleBase" id="RU366002"/>
    </source>
</evidence>
<dbReference type="Gene3D" id="6.10.140.1330">
    <property type="match status" value="1"/>
</dbReference>
<keyword evidence="6 10" id="KW-0915">Sodium</keyword>
<keyword evidence="5 10" id="KW-1133">Transmembrane helix</keyword>
<dbReference type="RefSeq" id="WP_378529728.1">
    <property type="nucleotide sequence ID" value="NZ_JBHSBH010000003.1"/>
</dbReference>
<evidence type="ECO:0000256" key="4">
    <source>
        <dbReference type="ARBA" id="ARBA00022692"/>
    </source>
</evidence>
<feature type="transmembrane region" description="Helical" evidence="10">
    <location>
        <begin position="57"/>
        <end position="75"/>
    </location>
</feature>
<evidence type="ECO:0000256" key="2">
    <source>
        <dbReference type="ARBA" id="ARBA00022448"/>
    </source>
</evidence>
<feature type="transmembrane region" description="Helical" evidence="10">
    <location>
        <begin position="154"/>
        <end position="172"/>
    </location>
</feature>
<feature type="transmembrane region" description="Helical" evidence="10">
    <location>
        <begin position="32"/>
        <end position="51"/>
    </location>
</feature>
<evidence type="ECO:0000256" key="5">
    <source>
        <dbReference type="ARBA" id="ARBA00022989"/>
    </source>
</evidence>
<organism evidence="12 13">
    <name type="scientific">Nocardiopsis sediminis</name>
    <dbReference type="NCBI Taxonomy" id="1778267"/>
    <lineage>
        <taxon>Bacteria</taxon>
        <taxon>Bacillati</taxon>
        <taxon>Actinomycetota</taxon>
        <taxon>Actinomycetes</taxon>
        <taxon>Streptosporangiales</taxon>
        <taxon>Nocardiopsidaceae</taxon>
        <taxon>Nocardiopsis</taxon>
    </lineage>
</organism>
<keyword evidence="9 10" id="KW-0739">Sodium transport</keyword>
<protein>
    <submittedName>
        <fullName evidence="12">Na+/H+ antiporter</fullName>
    </submittedName>
</protein>
<feature type="transmembrane region" description="Helical" evidence="10">
    <location>
        <begin position="87"/>
        <end position="108"/>
    </location>
</feature>
<feature type="transmembrane region" description="Helical" evidence="10">
    <location>
        <begin position="114"/>
        <end position="134"/>
    </location>
</feature>
<comment type="caution">
    <text evidence="12">The sequence shown here is derived from an EMBL/GenBank/DDBJ whole genome shotgun (WGS) entry which is preliminary data.</text>
</comment>
<dbReference type="Proteomes" id="UP001595847">
    <property type="component" value="Unassembled WGS sequence"/>
</dbReference>
<feature type="transmembrane region" description="Helical" evidence="10">
    <location>
        <begin position="346"/>
        <end position="367"/>
    </location>
</feature>
<dbReference type="InterPro" id="IPR018422">
    <property type="entry name" value="Cation/H_exchanger_CPA1"/>
</dbReference>
<name>A0ABV8FFI1_9ACTN</name>
<evidence type="ECO:0000256" key="6">
    <source>
        <dbReference type="ARBA" id="ARBA00023053"/>
    </source>
</evidence>
<keyword evidence="8 10" id="KW-0472">Membrane</keyword>
<dbReference type="PANTHER" id="PTHR10110:SF86">
    <property type="entry name" value="SODIUM_HYDROGEN EXCHANGER 7"/>
    <property type="match status" value="1"/>
</dbReference>